<keyword evidence="1" id="KW-0812">Transmembrane</keyword>
<dbReference type="EnsemblMetazoa" id="HelroT160779">
    <property type="protein sequence ID" value="HelroP160779"/>
    <property type="gene ID" value="HelroG160779"/>
</dbReference>
<dbReference type="GeneID" id="20198900"/>
<keyword evidence="1" id="KW-1133">Transmembrane helix</keyword>
<feature type="transmembrane region" description="Helical" evidence="1">
    <location>
        <begin position="33"/>
        <end position="50"/>
    </location>
</feature>
<dbReference type="EMBL" id="KB096324">
    <property type="protein sequence ID" value="ESO06592.1"/>
    <property type="molecule type" value="Genomic_DNA"/>
</dbReference>
<dbReference type="EMBL" id="AMQM01000654">
    <property type="status" value="NOT_ANNOTATED_CDS"/>
    <property type="molecule type" value="Genomic_DNA"/>
</dbReference>
<reference evidence="3" key="3">
    <citation type="submission" date="2015-06" db="UniProtKB">
        <authorList>
            <consortium name="EnsemblMetazoa"/>
        </authorList>
    </citation>
    <scope>IDENTIFICATION</scope>
</reference>
<dbReference type="KEGG" id="hro:HELRODRAFT_160779"/>
<feature type="transmembrane region" description="Helical" evidence="1">
    <location>
        <begin position="80"/>
        <end position="99"/>
    </location>
</feature>
<evidence type="ECO:0000313" key="2">
    <source>
        <dbReference type="EMBL" id="ESO06592.1"/>
    </source>
</evidence>
<dbReference type="HOGENOM" id="CLU_1422924_0_0_1"/>
<gene>
    <name evidence="3" type="primary">20198900</name>
    <name evidence="2" type="ORF">HELRODRAFT_160779</name>
</gene>
<evidence type="ECO:0000256" key="1">
    <source>
        <dbReference type="SAM" id="Phobius"/>
    </source>
</evidence>
<dbReference type="InParanoid" id="T1EQQ0"/>
<accession>T1EQQ0</accession>
<name>T1EQQ0_HELRO</name>
<feature type="transmembrane region" description="Helical" evidence="1">
    <location>
        <begin position="57"/>
        <end position="74"/>
    </location>
</feature>
<dbReference type="RefSeq" id="XP_009015960.1">
    <property type="nucleotide sequence ID" value="XM_009017712.1"/>
</dbReference>
<sequence length="191" mass="22247">MIINFCLLSHKDAKKLLKAQKHREKFLQHLPPQFYTFFILSFALFLIISVDKIIINYAINYTIIIIIINNKIITMTQSTMTTFFTFHLFIFIFLLLIIGHQHHVTRGQSIHFSRSWQPGKRGEANEADDVIIKTAPRLMIDRSTDSHVMSQTCWKMAYMAKVLENYLQKVELECLGTVNKKTENSNVDVLP</sequence>
<reference evidence="4" key="1">
    <citation type="submission" date="2012-12" db="EMBL/GenBank/DDBJ databases">
        <authorList>
            <person name="Hellsten U."/>
            <person name="Grimwood J."/>
            <person name="Chapman J.A."/>
            <person name="Shapiro H."/>
            <person name="Aerts A."/>
            <person name="Otillar R.P."/>
            <person name="Terry A.Y."/>
            <person name="Boore J.L."/>
            <person name="Simakov O."/>
            <person name="Marletaz F."/>
            <person name="Cho S.-J."/>
            <person name="Edsinger-Gonzales E."/>
            <person name="Havlak P."/>
            <person name="Kuo D.-H."/>
            <person name="Larsson T."/>
            <person name="Lv J."/>
            <person name="Arendt D."/>
            <person name="Savage R."/>
            <person name="Osoegawa K."/>
            <person name="de Jong P."/>
            <person name="Lindberg D.R."/>
            <person name="Seaver E.C."/>
            <person name="Weisblat D.A."/>
            <person name="Putnam N.H."/>
            <person name="Grigoriev I.V."/>
            <person name="Rokhsar D.S."/>
        </authorList>
    </citation>
    <scope>NUCLEOTIDE SEQUENCE</scope>
</reference>
<protein>
    <submittedName>
        <fullName evidence="2 3">Uncharacterized protein</fullName>
    </submittedName>
</protein>
<organism evidence="3 4">
    <name type="scientific">Helobdella robusta</name>
    <name type="common">Californian leech</name>
    <dbReference type="NCBI Taxonomy" id="6412"/>
    <lineage>
        <taxon>Eukaryota</taxon>
        <taxon>Metazoa</taxon>
        <taxon>Spiralia</taxon>
        <taxon>Lophotrochozoa</taxon>
        <taxon>Annelida</taxon>
        <taxon>Clitellata</taxon>
        <taxon>Hirudinea</taxon>
        <taxon>Rhynchobdellida</taxon>
        <taxon>Glossiphoniidae</taxon>
        <taxon>Helobdella</taxon>
    </lineage>
</organism>
<reference evidence="2 4" key="2">
    <citation type="journal article" date="2013" name="Nature">
        <title>Insights into bilaterian evolution from three spiralian genomes.</title>
        <authorList>
            <person name="Simakov O."/>
            <person name="Marletaz F."/>
            <person name="Cho S.J."/>
            <person name="Edsinger-Gonzales E."/>
            <person name="Havlak P."/>
            <person name="Hellsten U."/>
            <person name="Kuo D.H."/>
            <person name="Larsson T."/>
            <person name="Lv J."/>
            <person name="Arendt D."/>
            <person name="Savage R."/>
            <person name="Osoegawa K."/>
            <person name="de Jong P."/>
            <person name="Grimwood J."/>
            <person name="Chapman J.A."/>
            <person name="Shapiro H."/>
            <person name="Aerts A."/>
            <person name="Otillar R.P."/>
            <person name="Terry A.Y."/>
            <person name="Boore J.L."/>
            <person name="Grigoriev I.V."/>
            <person name="Lindberg D.R."/>
            <person name="Seaver E.C."/>
            <person name="Weisblat D.A."/>
            <person name="Putnam N.H."/>
            <person name="Rokhsar D.S."/>
        </authorList>
    </citation>
    <scope>NUCLEOTIDE SEQUENCE</scope>
</reference>
<proteinExistence type="predicted"/>
<dbReference type="CTD" id="20198900"/>
<keyword evidence="4" id="KW-1185">Reference proteome</keyword>
<evidence type="ECO:0000313" key="4">
    <source>
        <dbReference type="Proteomes" id="UP000015101"/>
    </source>
</evidence>
<evidence type="ECO:0000313" key="3">
    <source>
        <dbReference type="EnsemblMetazoa" id="HelroP160779"/>
    </source>
</evidence>
<dbReference type="Proteomes" id="UP000015101">
    <property type="component" value="Unassembled WGS sequence"/>
</dbReference>
<dbReference type="AlphaFoldDB" id="T1EQQ0"/>
<keyword evidence="1" id="KW-0472">Membrane</keyword>